<feature type="domain" description="7,8-dihydro-6-hydroxymethylpterin-pyrophosphokinase" evidence="13">
    <location>
        <begin position="31"/>
        <end position="160"/>
    </location>
</feature>
<proteinExistence type="inferred from homology"/>
<dbReference type="PANTHER" id="PTHR43071">
    <property type="entry name" value="2-AMINO-4-HYDROXY-6-HYDROXYMETHYLDIHYDROPTERIDINE PYROPHOSPHOKINASE"/>
    <property type="match status" value="1"/>
</dbReference>
<evidence type="ECO:0000256" key="6">
    <source>
        <dbReference type="ARBA" id="ARBA00022741"/>
    </source>
</evidence>
<dbReference type="EMBL" id="CP005986">
    <property type="protein sequence ID" value="AIA55148.1"/>
    <property type="molecule type" value="Genomic_DNA"/>
</dbReference>
<dbReference type="UniPathway" id="UPA00077">
    <property type="reaction ID" value="UER00155"/>
</dbReference>
<evidence type="ECO:0000256" key="5">
    <source>
        <dbReference type="ARBA" id="ARBA00022679"/>
    </source>
</evidence>
<sequence length="207" mass="22712">METGAGQSLGRHRPPENAAIPSVSRRAVLAFVALGSNLEDPMGQVERALGALAQLPGSRLIWQSSLYLSAPVGGVVQPPFINAVAALWTRLGAAELLASLHELEQRAGRQRAEERYWGPRILDLDLLSHGSCRVTRADLVLPHPRLHERAFVLLPLSEFDPEWHIPGQGPLSQFLAAVADQPIQRLAPGKNRNLQSLQYSSFWGKEE</sequence>
<evidence type="ECO:0000313" key="14">
    <source>
        <dbReference type="EMBL" id="AIA55148.1"/>
    </source>
</evidence>
<keyword evidence="7 14" id="KW-0418">Kinase</keyword>
<dbReference type="GO" id="GO:0046654">
    <property type="term" value="P:tetrahydrofolate biosynthetic process"/>
    <property type="evidence" value="ECO:0007669"/>
    <property type="project" value="UniProtKB-UniPathway"/>
</dbReference>
<dbReference type="AlphaFoldDB" id="A0A059ZUL0"/>
<protein>
    <recommendedName>
        <fullName evidence="4">2-amino-4-hydroxy-6-hydroxymethyldihydropteridine pyrophosphokinase</fullName>
        <ecNumber evidence="3">2.7.6.3</ecNumber>
    </recommendedName>
    <alternativeName>
        <fullName evidence="11">6-hydroxymethyl-7,8-dihydropterin pyrophosphokinase</fullName>
    </alternativeName>
    <alternativeName>
        <fullName evidence="12">7,8-dihydro-6-hydroxymethylpterin-pyrophosphokinase</fullName>
    </alternativeName>
</protein>
<evidence type="ECO:0000256" key="1">
    <source>
        <dbReference type="ARBA" id="ARBA00005051"/>
    </source>
</evidence>
<dbReference type="Gene3D" id="3.30.70.560">
    <property type="entry name" value="7,8-Dihydro-6-hydroxymethylpterin-pyrophosphokinase HPPK"/>
    <property type="match status" value="1"/>
</dbReference>
<organism evidence="14 15">
    <name type="scientific">Acidithiobacillus caldus (strain ATCC 51756 / DSM 8584 / KU)</name>
    <dbReference type="NCBI Taxonomy" id="637389"/>
    <lineage>
        <taxon>Bacteria</taxon>
        <taxon>Pseudomonadati</taxon>
        <taxon>Pseudomonadota</taxon>
        <taxon>Acidithiobacillia</taxon>
        <taxon>Acidithiobacillales</taxon>
        <taxon>Acidithiobacillaceae</taxon>
        <taxon>Acidithiobacillus</taxon>
    </lineage>
</organism>
<dbReference type="PANTHER" id="PTHR43071:SF1">
    <property type="entry name" value="2-AMINO-4-HYDROXY-6-HYDROXYMETHYLDIHYDROPTERIDINE PYROPHOSPHOKINASE"/>
    <property type="match status" value="1"/>
</dbReference>
<dbReference type="HOGENOM" id="CLU_097916_0_1_6"/>
<keyword evidence="6" id="KW-0547">Nucleotide-binding</keyword>
<comment type="similarity">
    <text evidence="2">Belongs to the HPPK family.</text>
</comment>
<dbReference type="GO" id="GO:0003848">
    <property type="term" value="F:2-amino-4-hydroxy-6-hydroxymethyldihydropteridine diphosphokinase activity"/>
    <property type="evidence" value="ECO:0007669"/>
    <property type="project" value="UniProtKB-EC"/>
</dbReference>
<evidence type="ECO:0000256" key="4">
    <source>
        <dbReference type="ARBA" id="ARBA00016218"/>
    </source>
</evidence>
<evidence type="ECO:0000313" key="15">
    <source>
        <dbReference type="Proteomes" id="UP000005522"/>
    </source>
</evidence>
<reference evidence="14 15" key="1">
    <citation type="journal article" date="2009" name="J. Bacteriol.">
        <title>Draft genome sequence of the extremely acidophilic bacterium Acidithiobacillus caldus ATCC 51756 reveals metabolic versatility in the genus Acidithiobacillus.</title>
        <authorList>
            <person name="Valdes J."/>
            <person name="Quatrini R."/>
            <person name="Hallberg K."/>
            <person name="Dopson M."/>
            <person name="Valenzuela P.D."/>
            <person name="Holmes D.S."/>
        </authorList>
    </citation>
    <scope>NUCLEOTIDE SEQUENCE [LARGE SCALE GENOMIC DNA]</scope>
    <source>
        <strain evidence="15">ATCC 51756 / DSM 8584 / KU</strain>
    </source>
</reference>
<dbReference type="InterPro" id="IPR000550">
    <property type="entry name" value="Hppk"/>
</dbReference>
<dbReference type="GO" id="GO:0016301">
    <property type="term" value="F:kinase activity"/>
    <property type="evidence" value="ECO:0007669"/>
    <property type="project" value="UniProtKB-KW"/>
</dbReference>
<dbReference type="Proteomes" id="UP000005522">
    <property type="component" value="Chromosome"/>
</dbReference>
<dbReference type="eggNOG" id="COG0801">
    <property type="taxonomic scope" value="Bacteria"/>
</dbReference>
<dbReference type="CDD" id="cd00483">
    <property type="entry name" value="HPPK"/>
    <property type="match status" value="1"/>
</dbReference>
<dbReference type="GO" id="GO:0046656">
    <property type="term" value="P:folic acid biosynthetic process"/>
    <property type="evidence" value="ECO:0007669"/>
    <property type="project" value="UniProtKB-KW"/>
</dbReference>
<dbReference type="NCBIfam" id="TIGR01498">
    <property type="entry name" value="folK"/>
    <property type="match status" value="1"/>
</dbReference>
<evidence type="ECO:0000256" key="12">
    <source>
        <dbReference type="ARBA" id="ARBA00033413"/>
    </source>
</evidence>
<dbReference type="InterPro" id="IPR035907">
    <property type="entry name" value="Hppk_sf"/>
</dbReference>
<evidence type="ECO:0000256" key="10">
    <source>
        <dbReference type="ARBA" id="ARBA00029409"/>
    </source>
</evidence>
<dbReference type="EC" id="2.7.6.3" evidence="3"/>
<keyword evidence="8" id="KW-0067">ATP-binding</keyword>
<keyword evidence="5 14" id="KW-0808">Transferase</keyword>
<comment type="pathway">
    <text evidence="1">Cofactor biosynthesis; tetrahydrofolate biosynthesis; 2-amino-4-hydroxy-6-hydroxymethyl-7,8-dihydropteridine diphosphate from 7,8-dihydroneopterin triphosphate: step 4/4.</text>
</comment>
<evidence type="ECO:0000256" key="3">
    <source>
        <dbReference type="ARBA" id="ARBA00013253"/>
    </source>
</evidence>
<name>A0A059ZUL0_ACICK</name>
<evidence type="ECO:0000259" key="13">
    <source>
        <dbReference type="Pfam" id="PF01288"/>
    </source>
</evidence>
<dbReference type="Pfam" id="PF01288">
    <property type="entry name" value="HPPK"/>
    <property type="match status" value="1"/>
</dbReference>
<evidence type="ECO:0000256" key="9">
    <source>
        <dbReference type="ARBA" id="ARBA00022909"/>
    </source>
</evidence>
<evidence type="ECO:0000256" key="2">
    <source>
        <dbReference type="ARBA" id="ARBA00005810"/>
    </source>
</evidence>
<evidence type="ECO:0000256" key="8">
    <source>
        <dbReference type="ARBA" id="ARBA00022840"/>
    </source>
</evidence>
<comment type="function">
    <text evidence="10">Catalyzes the transfer of pyrophosphate from adenosine triphosphate (ATP) to 6-hydroxymethyl-7,8-dihydropterin, an enzymatic step in folate biosynthesis pathway.</text>
</comment>
<evidence type="ECO:0000256" key="11">
    <source>
        <dbReference type="ARBA" id="ARBA00029766"/>
    </source>
</evidence>
<dbReference type="SUPFAM" id="SSF55083">
    <property type="entry name" value="6-hydroxymethyl-7,8-dihydropterin pyrophosphokinase, HPPK"/>
    <property type="match status" value="1"/>
</dbReference>
<dbReference type="KEGG" id="acz:Acaty_c1280"/>
<accession>A0A059ZUL0</accession>
<keyword evidence="9" id="KW-0289">Folate biosynthesis</keyword>
<dbReference type="GO" id="GO:0005524">
    <property type="term" value="F:ATP binding"/>
    <property type="evidence" value="ECO:0007669"/>
    <property type="project" value="UniProtKB-KW"/>
</dbReference>
<evidence type="ECO:0000256" key="7">
    <source>
        <dbReference type="ARBA" id="ARBA00022777"/>
    </source>
</evidence>
<gene>
    <name evidence="14" type="ORF">Acaty_c1280</name>
</gene>